<sequence length="123" mass="13968">MASENGVRWTWAEAKQRESGLEGCGVRESAWPVGVRWRETVEEERVLRRGLIPLQGFDTTPSQAVSYPLDLRSLRLSPFGQGSHIILKKGLIVGVEYPQVNIGMESDWYAVHRDSTHLFNLLF</sequence>
<dbReference type="Proteomes" id="UP001157418">
    <property type="component" value="Unassembled WGS sequence"/>
</dbReference>
<comment type="caution">
    <text evidence="1">The sequence shown here is derived from an EMBL/GenBank/DDBJ whole genome shotgun (WGS) entry which is preliminary data.</text>
</comment>
<accession>A0AAU9PQ30</accession>
<evidence type="ECO:0000313" key="1">
    <source>
        <dbReference type="EMBL" id="CAH1451727.1"/>
    </source>
</evidence>
<reference evidence="1 2" key="1">
    <citation type="submission" date="2022-01" db="EMBL/GenBank/DDBJ databases">
        <authorList>
            <person name="Xiong W."/>
            <person name="Schranz E."/>
        </authorList>
    </citation>
    <scope>NUCLEOTIDE SEQUENCE [LARGE SCALE GENOMIC DNA]</scope>
</reference>
<organism evidence="1 2">
    <name type="scientific">Lactuca virosa</name>
    <dbReference type="NCBI Taxonomy" id="75947"/>
    <lineage>
        <taxon>Eukaryota</taxon>
        <taxon>Viridiplantae</taxon>
        <taxon>Streptophyta</taxon>
        <taxon>Embryophyta</taxon>
        <taxon>Tracheophyta</taxon>
        <taxon>Spermatophyta</taxon>
        <taxon>Magnoliopsida</taxon>
        <taxon>eudicotyledons</taxon>
        <taxon>Gunneridae</taxon>
        <taxon>Pentapetalae</taxon>
        <taxon>asterids</taxon>
        <taxon>campanulids</taxon>
        <taxon>Asterales</taxon>
        <taxon>Asteraceae</taxon>
        <taxon>Cichorioideae</taxon>
        <taxon>Cichorieae</taxon>
        <taxon>Lactucinae</taxon>
        <taxon>Lactuca</taxon>
    </lineage>
</organism>
<dbReference type="EMBL" id="CAKMRJ010005745">
    <property type="protein sequence ID" value="CAH1451727.1"/>
    <property type="molecule type" value="Genomic_DNA"/>
</dbReference>
<protein>
    <submittedName>
        <fullName evidence="1">Uncharacterized protein</fullName>
    </submittedName>
</protein>
<keyword evidence="2" id="KW-1185">Reference proteome</keyword>
<evidence type="ECO:0000313" key="2">
    <source>
        <dbReference type="Proteomes" id="UP001157418"/>
    </source>
</evidence>
<gene>
    <name evidence="1" type="ORF">LVIROSA_LOCUS37069</name>
</gene>
<name>A0AAU9PQ30_9ASTR</name>
<proteinExistence type="predicted"/>
<dbReference type="AlphaFoldDB" id="A0AAU9PQ30"/>